<dbReference type="InterPro" id="IPR014147">
    <property type="entry name" value="T4SS_TrbJ"/>
</dbReference>
<gene>
    <name evidence="2" type="primary">trbJ</name>
    <name evidence="2" type="ORF">GCM10007854_04370</name>
</gene>
<dbReference type="SUPFAM" id="SSF101082">
    <property type="entry name" value="Typo IV secretion system protein TraC"/>
    <property type="match status" value="1"/>
</dbReference>
<feature type="chain" id="PRO_5046731597" evidence="1">
    <location>
        <begin position="29"/>
        <end position="231"/>
    </location>
</feature>
<keyword evidence="3" id="KW-1185">Reference proteome</keyword>
<name>A0ABQ5UXA1_9PROT</name>
<sequence>MRFSLRPLRSFLATGIAASVMLASPANAFLGSGIVLDPTNLIQNALTATRTLQQVTAQATMLRNQITQMAELGIYVGSDLDRMLGELNRLQHQARGLSFRIDEIERVFEQQFPDAYADWSTTEQAQIADAQQEASIMAFRDSVRMQAQIAEAVEEDGRQLQTLMNASRGAQGDLAVAQAGNQLTALSAKQSMQMQTLMAAQYRAEAIERSRQLYMEQAGTARHETFMGRGG</sequence>
<dbReference type="RefSeq" id="WP_377886807.1">
    <property type="nucleotide sequence ID" value="NZ_JBHMDV010000013.1"/>
</dbReference>
<keyword evidence="1" id="KW-0732">Signal</keyword>
<organism evidence="2 3">
    <name type="scientific">Algimonas porphyrae</name>
    <dbReference type="NCBI Taxonomy" id="1128113"/>
    <lineage>
        <taxon>Bacteria</taxon>
        <taxon>Pseudomonadati</taxon>
        <taxon>Pseudomonadota</taxon>
        <taxon>Alphaproteobacteria</taxon>
        <taxon>Maricaulales</taxon>
        <taxon>Robiginitomaculaceae</taxon>
        <taxon>Algimonas</taxon>
    </lineage>
</organism>
<protein>
    <submittedName>
        <fullName evidence="2">Conjugal transfer protein TrbJ</fullName>
    </submittedName>
</protein>
<evidence type="ECO:0000313" key="2">
    <source>
        <dbReference type="EMBL" id="GLQ19482.1"/>
    </source>
</evidence>
<accession>A0ABQ5UXA1</accession>
<comment type="caution">
    <text evidence="2">The sequence shown here is derived from an EMBL/GenBank/DDBJ whole genome shotgun (WGS) entry which is preliminary data.</text>
</comment>
<proteinExistence type="predicted"/>
<dbReference type="EMBL" id="BSNJ01000001">
    <property type="protein sequence ID" value="GLQ19482.1"/>
    <property type="molecule type" value="Genomic_DNA"/>
</dbReference>
<reference evidence="2" key="1">
    <citation type="journal article" date="2014" name="Int. J. Syst. Evol. Microbiol.">
        <title>Complete genome of a new Firmicutes species belonging to the dominant human colonic microbiota ('Ruminococcus bicirculans') reveals two chromosomes and a selective capacity to utilize plant glucans.</title>
        <authorList>
            <consortium name="NISC Comparative Sequencing Program"/>
            <person name="Wegmann U."/>
            <person name="Louis P."/>
            <person name="Goesmann A."/>
            <person name="Henrissat B."/>
            <person name="Duncan S.H."/>
            <person name="Flint H.J."/>
        </authorList>
    </citation>
    <scope>NUCLEOTIDE SEQUENCE</scope>
    <source>
        <strain evidence="2">NBRC 108216</strain>
    </source>
</reference>
<evidence type="ECO:0000256" key="1">
    <source>
        <dbReference type="SAM" id="SignalP"/>
    </source>
</evidence>
<evidence type="ECO:0000313" key="3">
    <source>
        <dbReference type="Proteomes" id="UP001161390"/>
    </source>
</evidence>
<dbReference type="NCBIfam" id="TIGR02780">
    <property type="entry name" value="TrbJ_Ti"/>
    <property type="match status" value="1"/>
</dbReference>
<dbReference type="Proteomes" id="UP001161390">
    <property type="component" value="Unassembled WGS sequence"/>
</dbReference>
<reference evidence="2" key="2">
    <citation type="submission" date="2023-01" db="EMBL/GenBank/DDBJ databases">
        <title>Draft genome sequence of Algimonas porphyrae strain NBRC 108216.</title>
        <authorList>
            <person name="Sun Q."/>
            <person name="Mori K."/>
        </authorList>
    </citation>
    <scope>NUCLEOTIDE SEQUENCE</scope>
    <source>
        <strain evidence="2">NBRC 108216</strain>
    </source>
</reference>
<feature type="signal peptide" evidence="1">
    <location>
        <begin position="1"/>
        <end position="28"/>
    </location>
</feature>